<sequence>MYGIFGEVNIPPAQDITRHARTDIEKAHAIYEWVVDNTFRDPKVKGCGWGDISTMLETRYFGGKCGDLNALFVGLARSVGVAARDIYGVRVAPSQWGYKSLGLGSTNASKGQHCRAEFFAQGIGWVPVDPADVRKVVLEEPPGNLQINDPKVVETRRKLFGAWEMNWLAYNTAHDVVLPNSRTKIAYLMYPNGETGGKALDQLNPDTFKYTITARQSKT</sequence>
<organism evidence="2 3">
    <name type="scientific">Nitrosomonas communis</name>
    <dbReference type="NCBI Taxonomy" id="44574"/>
    <lineage>
        <taxon>Bacteria</taxon>
        <taxon>Pseudomonadati</taxon>
        <taxon>Pseudomonadota</taxon>
        <taxon>Betaproteobacteria</taxon>
        <taxon>Nitrosomonadales</taxon>
        <taxon>Nitrosomonadaceae</taxon>
        <taxon>Nitrosomonas</taxon>
    </lineage>
</organism>
<protein>
    <submittedName>
        <fullName evidence="2">Transglutaminase-like superfamily protein</fullName>
    </submittedName>
</protein>
<dbReference type="SUPFAM" id="SSF54001">
    <property type="entry name" value="Cysteine proteinases"/>
    <property type="match status" value="1"/>
</dbReference>
<dbReference type="Proteomes" id="UP000183287">
    <property type="component" value="Unassembled WGS sequence"/>
</dbReference>
<evidence type="ECO:0000313" key="3">
    <source>
        <dbReference type="Proteomes" id="UP000183287"/>
    </source>
</evidence>
<keyword evidence="3" id="KW-1185">Reference proteome</keyword>
<gene>
    <name evidence="2" type="ORF">SAMN05421863_10633</name>
</gene>
<accession>A0A1I4UD48</accession>
<dbReference type="PANTHER" id="PTHR38339:SF1">
    <property type="entry name" value="TRANSGLUTAMINASE-LIKE DOMAIN-CONTAINING PROTEIN"/>
    <property type="match status" value="1"/>
</dbReference>
<dbReference type="OrthoDB" id="9804872at2"/>
<dbReference type="RefSeq" id="WP_074906712.1">
    <property type="nucleotide sequence ID" value="NZ_FOUB01000063.1"/>
</dbReference>
<dbReference type="Gene3D" id="3.10.620.30">
    <property type="match status" value="1"/>
</dbReference>
<feature type="domain" description="Transglutaminase-like" evidence="1">
    <location>
        <begin position="55"/>
        <end position="132"/>
    </location>
</feature>
<proteinExistence type="predicted"/>
<dbReference type="InterPro" id="IPR002931">
    <property type="entry name" value="Transglutaminase-like"/>
</dbReference>
<evidence type="ECO:0000259" key="1">
    <source>
        <dbReference type="SMART" id="SM00460"/>
    </source>
</evidence>
<dbReference type="Pfam" id="PF01841">
    <property type="entry name" value="Transglut_core"/>
    <property type="match status" value="1"/>
</dbReference>
<dbReference type="EMBL" id="FOUB01000063">
    <property type="protein sequence ID" value="SFM86835.1"/>
    <property type="molecule type" value="Genomic_DNA"/>
</dbReference>
<dbReference type="AlphaFoldDB" id="A0A1I4UD48"/>
<dbReference type="PANTHER" id="PTHR38339">
    <property type="entry name" value="TRANSGLUTAMINASE DOMAIN PROTEIN"/>
    <property type="match status" value="1"/>
</dbReference>
<dbReference type="InterPro" id="IPR038765">
    <property type="entry name" value="Papain-like_cys_pep_sf"/>
</dbReference>
<dbReference type="SMART" id="SM00460">
    <property type="entry name" value="TGc"/>
    <property type="match status" value="1"/>
</dbReference>
<reference evidence="3" key="1">
    <citation type="submission" date="2016-10" db="EMBL/GenBank/DDBJ databases">
        <authorList>
            <person name="Varghese N."/>
            <person name="Submissions S."/>
        </authorList>
    </citation>
    <scope>NUCLEOTIDE SEQUENCE [LARGE SCALE GENOMIC DNA]</scope>
    <source>
        <strain evidence="3">Nm44</strain>
    </source>
</reference>
<evidence type="ECO:0000313" key="2">
    <source>
        <dbReference type="EMBL" id="SFM86835.1"/>
    </source>
</evidence>
<name>A0A1I4UD48_9PROT</name>